<dbReference type="AlphaFoldDB" id="A0A9Q0KTJ5"/>
<comment type="caution">
    <text evidence="1">The sequence shown here is derived from an EMBL/GenBank/DDBJ whole genome shotgun (WGS) entry which is preliminary data.</text>
</comment>
<protein>
    <submittedName>
        <fullName evidence="1">Uncharacterized protein</fullName>
    </submittedName>
</protein>
<name>A0A9Q0KTJ5_9MAGN</name>
<evidence type="ECO:0000313" key="2">
    <source>
        <dbReference type="Proteomes" id="UP001141806"/>
    </source>
</evidence>
<keyword evidence="2" id="KW-1185">Reference proteome</keyword>
<dbReference type="Proteomes" id="UP001141806">
    <property type="component" value="Unassembled WGS sequence"/>
</dbReference>
<sequence>MLIPSSSQEIIQQKLILKVIPSPYQIFKTSHNSTDTQLVYITPEVPRLQCMGFIFAIFAKFNKYCNKIHTRPRNKRKINKPKKCNVTRKEVIPTLEVQMLNTRITGNNQIQNIINYN</sequence>
<gene>
    <name evidence="1" type="ORF">NE237_001135</name>
</gene>
<proteinExistence type="predicted"/>
<organism evidence="1 2">
    <name type="scientific">Protea cynaroides</name>
    <dbReference type="NCBI Taxonomy" id="273540"/>
    <lineage>
        <taxon>Eukaryota</taxon>
        <taxon>Viridiplantae</taxon>
        <taxon>Streptophyta</taxon>
        <taxon>Embryophyta</taxon>
        <taxon>Tracheophyta</taxon>
        <taxon>Spermatophyta</taxon>
        <taxon>Magnoliopsida</taxon>
        <taxon>Proteales</taxon>
        <taxon>Proteaceae</taxon>
        <taxon>Protea</taxon>
    </lineage>
</organism>
<evidence type="ECO:0000313" key="1">
    <source>
        <dbReference type="EMBL" id="KAJ4976029.1"/>
    </source>
</evidence>
<dbReference type="EMBL" id="JAMYWD010000003">
    <property type="protein sequence ID" value="KAJ4976029.1"/>
    <property type="molecule type" value="Genomic_DNA"/>
</dbReference>
<accession>A0A9Q0KTJ5</accession>
<reference evidence="1" key="1">
    <citation type="journal article" date="2023" name="Plant J.">
        <title>The genome of the king protea, Protea cynaroides.</title>
        <authorList>
            <person name="Chang J."/>
            <person name="Duong T.A."/>
            <person name="Schoeman C."/>
            <person name="Ma X."/>
            <person name="Roodt D."/>
            <person name="Barker N."/>
            <person name="Li Z."/>
            <person name="Van de Peer Y."/>
            <person name="Mizrachi E."/>
        </authorList>
    </citation>
    <scope>NUCLEOTIDE SEQUENCE</scope>
    <source>
        <tissue evidence="1">Young leaves</tissue>
    </source>
</reference>